<dbReference type="GO" id="GO:0019478">
    <property type="term" value="P:D-amino acid catabolic process"/>
    <property type="evidence" value="ECO:0007669"/>
    <property type="project" value="TreeGrafter"/>
</dbReference>
<keyword evidence="4" id="KW-0274">FAD</keyword>
<evidence type="ECO:0000256" key="2">
    <source>
        <dbReference type="ARBA" id="ARBA00006730"/>
    </source>
</evidence>
<evidence type="ECO:0000256" key="4">
    <source>
        <dbReference type="ARBA" id="ARBA00022827"/>
    </source>
</evidence>
<dbReference type="OrthoDB" id="246701at2"/>
<feature type="domain" description="FAD dependent oxidoreductase" evidence="9">
    <location>
        <begin position="10"/>
        <end position="371"/>
    </location>
</feature>
<sequence>MDSTTHSKPVIIIGSGVSGLTTAYVLQLLGYDTIIYTDKMVEKIDRKNAHPDFASLFPSASVIPHSIHSDRLRSLFNTSQSLFYTLLNASFPGIERRRHHELFEIPKKPPKYLAWMDNVCLLDSGSQTAIAPGRPGIQVTAGWSFDCLFADWPVYFPALKERYLKQGGTIHSRKLHPEDISRLPAAHIVNCSGLGSRLLFDDPAPHLLLRGHLLYREGAPLLRTSKGGPVQSYNYTPTPGVYAQADGSACDVYCYPRRDGWILGGSRQQGVLTTGGQWRGKLMASPEYQIGNYKVPAPVVNLNREIIENSFSLPFGKVKELIPFIGYRYIRKKKGGLRLDHETIGDKMIYHNYGHGGAGVTLSWGCAIKVARDVTSWSQSTISEILKTRINGQ</sequence>
<dbReference type="PANTHER" id="PTHR11530">
    <property type="entry name" value="D-AMINO ACID OXIDASE"/>
    <property type="match status" value="1"/>
</dbReference>
<dbReference type="Proteomes" id="UP000317593">
    <property type="component" value="Unassembled WGS sequence"/>
</dbReference>
<protein>
    <recommendedName>
        <fullName evidence="7">D-amino-acid oxidase</fullName>
        <ecNumber evidence="6">1.4.3.3</ecNumber>
    </recommendedName>
</protein>
<organism evidence="10 11">
    <name type="scientific">Fodinibius sediminis</name>
    <dbReference type="NCBI Taxonomy" id="1214077"/>
    <lineage>
        <taxon>Bacteria</taxon>
        <taxon>Pseudomonadati</taxon>
        <taxon>Balneolota</taxon>
        <taxon>Balneolia</taxon>
        <taxon>Balneolales</taxon>
        <taxon>Balneolaceae</taxon>
        <taxon>Fodinibius</taxon>
    </lineage>
</organism>
<evidence type="ECO:0000313" key="11">
    <source>
        <dbReference type="Proteomes" id="UP000317593"/>
    </source>
</evidence>
<dbReference type="PANTHER" id="PTHR11530:SF11">
    <property type="entry name" value="D-ASPARTATE OXIDASE"/>
    <property type="match status" value="1"/>
</dbReference>
<dbReference type="Pfam" id="PF01266">
    <property type="entry name" value="DAO"/>
    <property type="match status" value="1"/>
</dbReference>
<evidence type="ECO:0000256" key="8">
    <source>
        <dbReference type="ARBA" id="ARBA00049547"/>
    </source>
</evidence>
<evidence type="ECO:0000259" key="9">
    <source>
        <dbReference type="Pfam" id="PF01266"/>
    </source>
</evidence>
<dbReference type="EC" id="1.4.3.3" evidence="6"/>
<dbReference type="GO" id="GO:0071949">
    <property type="term" value="F:FAD binding"/>
    <property type="evidence" value="ECO:0007669"/>
    <property type="project" value="InterPro"/>
</dbReference>
<dbReference type="Gene3D" id="3.30.9.10">
    <property type="entry name" value="D-Amino Acid Oxidase, subunit A, domain 2"/>
    <property type="match status" value="1"/>
</dbReference>
<evidence type="ECO:0000313" key="10">
    <source>
        <dbReference type="EMBL" id="SMO68292.1"/>
    </source>
</evidence>
<name>A0A521D9L4_9BACT</name>
<evidence type="ECO:0000256" key="5">
    <source>
        <dbReference type="ARBA" id="ARBA00023002"/>
    </source>
</evidence>
<dbReference type="GO" id="GO:0005737">
    <property type="term" value="C:cytoplasm"/>
    <property type="evidence" value="ECO:0007669"/>
    <property type="project" value="TreeGrafter"/>
</dbReference>
<evidence type="ECO:0000256" key="7">
    <source>
        <dbReference type="ARBA" id="ARBA00039751"/>
    </source>
</evidence>
<proteinExistence type="inferred from homology"/>
<keyword evidence="3" id="KW-0285">Flavoprotein</keyword>
<gene>
    <name evidence="10" type="ORF">SAMN06265218_10925</name>
</gene>
<dbReference type="EMBL" id="FXTH01000009">
    <property type="protein sequence ID" value="SMO68292.1"/>
    <property type="molecule type" value="Genomic_DNA"/>
</dbReference>
<dbReference type="RefSeq" id="WP_142714623.1">
    <property type="nucleotide sequence ID" value="NZ_FXTH01000009.1"/>
</dbReference>
<comment type="catalytic activity">
    <reaction evidence="8">
        <text>a D-alpha-amino acid + O2 + H2O = a 2-oxocarboxylate + H2O2 + NH4(+)</text>
        <dbReference type="Rhea" id="RHEA:21816"/>
        <dbReference type="ChEBI" id="CHEBI:15377"/>
        <dbReference type="ChEBI" id="CHEBI:15379"/>
        <dbReference type="ChEBI" id="CHEBI:16240"/>
        <dbReference type="ChEBI" id="CHEBI:28938"/>
        <dbReference type="ChEBI" id="CHEBI:35179"/>
        <dbReference type="ChEBI" id="CHEBI:59871"/>
        <dbReference type="EC" id="1.4.3.3"/>
    </reaction>
    <physiologicalReaction direction="left-to-right" evidence="8">
        <dbReference type="Rhea" id="RHEA:21817"/>
    </physiologicalReaction>
</comment>
<dbReference type="Gene3D" id="3.40.50.720">
    <property type="entry name" value="NAD(P)-binding Rossmann-like Domain"/>
    <property type="match status" value="1"/>
</dbReference>
<dbReference type="InterPro" id="IPR023209">
    <property type="entry name" value="DAO"/>
</dbReference>
<keyword evidence="11" id="KW-1185">Reference proteome</keyword>
<evidence type="ECO:0000256" key="6">
    <source>
        <dbReference type="ARBA" id="ARBA00039101"/>
    </source>
</evidence>
<dbReference type="AlphaFoldDB" id="A0A521D9L4"/>
<accession>A0A521D9L4</accession>
<comment type="similarity">
    <text evidence="2">Belongs to the DAMOX/DASOX family.</text>
</comment>
<reference evidence="10 11" key="1">
    <citation type="submission" date="2017-05" db="EMBL/GenBank/DDBJ databases">
        <authorList>
            <person name="Varghese N."/>
            <person name="Submissions S."/>
        </authorList>
    </citation>
    <scope>NUCLEOTIDE SEQUENCE [LARGE SCALE GENOMIC DNA]</scope>
    <source>
        <strain evidence="10 11">DSM 21194</strain>
    </source>
</reference>
<evidence type="ECO:0000256" key="1">
    <source>
        <dbReference type="ARBA" id="ARBA00001974"/>
    </source>
</evidence>
<dbReference type="GO" id="GO:0003884">
    <property type="term" value="F:D-amino-acid oxidase activity"/>
    <property type="evidence" value="ECO:0007669"/>
    <property type="project" value="UniProtKB-EC"/>
</dbReference>
<dbReference type="InterPro" id="IPR006076">
    <property type="entry name" value="FAD-dep_OxRdtase"/>
</dbReference>
<dbReference type="SUPFAM" id="SSF51971">
    <property type="entry name" value="Nucleotide-binding domain"/>
    <property type="match status" value="1"/>
</dbReference>
<evidence type="ECO:0000256" key="3">
    <source>
        <dbReference type="ARBA" id="ARBA00022630"/>
    </source>
</evidence>
<keyword evidence="5" id="KW-0560">Oxidoreductase</keyword>
<comment type="cofactor">
    <cofactor evidence="1">
        <name>FAD</name>
        <dbReference type="ChEBI" id="CHEBI:57692"/>
    </cofactor>
</comment>